<feature type="transmembrane region" description="Helical" evidence="1">
    <location>
        <begin position="32"/>
        <end position="54"/>
    </location>
</feature>
<keyword evidence="1" id="KW-0812">Transmembrane</keyword>
<reference evidence="2 3" key="1">
    <citation type="submission" date="2023-09" db="EMBL/GenBank/DDBJ databases">
        <title>Complete Genome and Methylome dissection of Bacillus brevis NEB573 original source of BbsI restriction endonuclease.</title>
        <authorList>
            <person name="Fomenkov A."/>
            <person name="Roberts R.D."/>
        </authorList>
    </citation>
    <scope>NUCLEOTIDE SEQUENCE [LARGE SCALE GENOMIC DNA]</scope>
    <source>
        <strain evidence="2 3">NEB573</strain>
    </source>
</reference>
<evidence type="ECO:0000313" key="3">
    <source>
        <dbReference type="Proteomes" id="UP001256827"/>
    </source>
</evidence>
<feature type="transmembrane region" description="Helical" evidence="1">
    <location>
        <begin position="66"/>
        <end position="86"/>
    </location>
</feature>
<sequence length="148" mass="16103">MATEIARKEAKAAPAKREYIEILGDTVVPVRILSAIVISIALSIGGYFLGKSIFPKIAEAKMVGSYSLLLGIAGSVLGLIICASLFKPSRILTEEETSSEGMEEILLSMQTDPQAEYELIKNDPVTKKEMEELGILETFKRSGGRTHE</sequence>
<dbReference type="RefSeq" id="WP_310770926.1">
    <property type="nucleotide sequence ID" value="NZ_CP134050.1"/>
</dbReference>
<gene>
    <name evidence="2" type="ORF">RGB73_08535</name>
</gene>
<evidence type="ECO:0000256" key="1">
    <source>
        <dbReference type="SAM" id="Phobius"/>
    </source>
</evidence>
<keyword evidence="1" id="KW-0472">Membrane</keyword>
<keyword evidence="1" id="KW-1133">Transmembrane helix</keyword>
<protein>
    <submittedName>
        <fullName evidence="2">Uncharacterized protein</fullName>
    </submittedName>
</protein>
<accession>A0ABY9T8I9</accession>
<dbReference type="EMBL" id="CP134050">
    <property type="protein sequence ID" value="WNC16346.1"/>
    <property type="molecule type" value="Genomic_DNA"/>
</dbReference>
<organism evidence="2 3">
    <name type="scientific">Brevibacillus brevis</name>
    <name type="common">Bacillus brevis</name>
    <dbReference type="NCBI Taxonomy" id="1393"/>
    <lineage>
        <taxon>Bacteria</taxon>
        <taxon>Bacillati</taxon>
        <taxon>Bacillota</taxon>
        <taxon>Bacilli</taxon>
        <taxon>Bacillales</taxon>
        <taxon>Paenibacillaceae</taxon>
        <taxon>Brevibacillus</taxon>
    </lineage>
</organism>
<proteinExistence type="predicted"/>
<evidence type="ECO:0000313" key="2">
    <source>
        <dbReference type="EMBL" id="WNC16346.1"/>
    </source>
</evidence>
<dbReference type="Proteomes" id="UP001256827">
    <property type="component" value="Chromosome"/>
</dbReference>
<keyword evidence="3" id="KW-1185">Reference proteome</keyword>
<name>A0ABY9T8I9_BREBE</name>